<evidence type="ECO:0000313" key="2">
    <source>
        <dbReference type="Proteomes" id="UP001470230"/>
    </source>
</evidence>
<gene>
    <name evidence="1" type="ORF">M9Y10_022958</name>
</gene>
<organism evidence="1 2">
    <name type="scientific">Tritrichomonas musculus</name>
    <dbReference type="NCBI Taxonomy" id="1915356"/>
    <lineage>
        <taxon>Eukaryota</taxon>
        <taxon>Metamonada</taxon>
        <taxon>Parabasalia</taxon>
        <taxon>Tritrichomonadida</taxon>
        <taxon>Tritrichomonadidae</taxon>
        <taxon>Tritrichomonas</taxon>
    </lineage>
</organism>
<name>A0ABR2KTT4_9EUKA</name>
<evidence type="ECO:0008006" key="3">
    <source>
        <dbReference type="Google" id="ProtNLM"/>
    </source>
</evidence>
<proteinExistence type="predicted"/>
<accession>A0ABR2KTT4</accession>
<reference evidence="1 2" key="1">
    <citation type="submission" date="2024-04" db="EMBL/GenBank/DDBJ databases">
        <title>Tritrichomonas musculus Genome.</title>
        <authorList>
            <person name="Alves-Ferreira E."/>
            <person name="Grigg M."/>
            <person name="Lorenzi H."/>
            <person name="Galac M."/>
        </authorList>
    </citation>
    <scope>NUCLEOTIDE SEQUENCE [LARGE SCALE GENOMIC DNA]</scope>
    <source>
        <strain evidence="1 2">EAF2021</strain>
    </source>
</reference>
<sequence>MENQKSISDEKTLISTDFCKISAIQHILNGTPEFCNFYLSYLPSEESLNIIQSLFVSDPPNIFKTSKNIPTAQHYRWMLSCFISQLVSLIPNHKKFILPSYYFNVEKRIQLSLHNTKTANSINKLVSNPLIRTSNDLQVKLAKLLLSLYNENRPLFDWILEYKEVNKYIKNISLPTLYSQFNFQCFELYPVEIKTEDNYNLFNDTEISKMIFFFKEKEEIETFFQIPSVLFDAKPIVSFQNSYFKDHPFPFQYPFMQVSEEEEENKCIFSLLHTSISMKIFFVDIVKKDFSKVLAKNSEDLQEMQESSQQMKNIMKCNEVRLKETVNNGSFLNEMQSWTFLSLFPDILKSYPFIYDQIECVSFVSDSIVTNLFERLKNDRILFNSIFEWTGKSVKTDHFLMKSLPIEILDNLANLDSDTIETLVGEKPLFCLSDDAKNTDCDFLNGYFAISNALKAISVDQDFDQIQPIAEEIGFCIEKINSNDKKNSIITDIFSLLFLTKDDKFVFQTLPMQTILQVLLTNSNEQLLPYLNNGLIQIQLFERTSSNLNVQSNLNSLSNLFISSKTKLLYALAGKNTVFAENLAKTSQENQKFYNCYITVTHFTKKEDVDLNEDGQNLSSEFDLNKKPIEEIEEVAFSIEGQSCLFDRIQKESQIPEVKKLTEICDYHKPFKIFKTLSKIKLNFLKEKLKHENNSEWKIPSFVVSSSSSCEDEKKASNSQQIFFNNQNELKNINLLKGFFDYLDLLIPTLLSPGQTIDSILNKSVDEVLDEFLSKEEFEKAEKLSETMKVDIKKKVLSSLKYQQKCYEHYCEGSKPTLTILAVLGNWKEYFEKLNPDKSSQKVLRNLLSDTNNENHENLRKFIFNDQNLIHSKSENISDEIEFNDNFYQKGFTVTDQVLNEVFERDDKELFIELCYRSTTSQIEKVFNGHLNNESIEKLYEMTEVCPVSFELRKKYRLLLDLHLKYSFSISNISQAFSDLLADMKYFDAQKIYNCFSENSEEFDQIVRQTLQNSKDGVNKADIGIITVVPHMKDEILQFFKKMKVEEQELMFQEMTPSNWIYMNDFKETVEANIYNDPIGAIEVLKEFNSLNCDQIIIEFLNQTVILNDDILNQAVIQKEDFLPIAKINFLRQECNRFLVVMRDPSLMYQFVSSNLVDILLSITVDSKDKETYLNFYMHRMIDFLNSKMVTQTTEDKKILSLFHLCSQYLFMKYEFVYFLNDIEKVINFCVDRGLYSIAKEVSEAFSIDLTEKAFEVYLKGFRFYIYGENPPLPFSLKLNALSEKVKFELQQKCSLQFAFFASNKSEFNGSLIKGILASIDDNKLANVTESILTSSMPYFYTVKDNDTFALNEKRREVFEFFTKESDIETAMKFYVNDIDKGFLILEKLNDNLADQISSENEIKRGFITLYIQSISFSKMNIFMRCFREADPCHTKYAPFLVSMDNECDASEYPFLKLSISQIIGDYITTARTSLDIYTFRPELAYLDIAESSLIELKNSLIDKSDSQILTLNSPQPEMHSKNNSESLTVDENLTLNSSSSSLSSSSRFTRVNSILSNIERTLKKISLQRQFVVFCFERNLAGFESLNLFCGDAAVGSIVTLLFKNSEFHLALDILNTLNLPENGFEEYRIEPCQNRNLSEKVSWFNLEKSQEIEKFLSRAAFSLANDGFDAISKLLFSLQKNLKNEELFEKIMYAFIRQFEMPPFNETGWIKKIALGIIKNVEFKARILIEIGEYDIAADIAIDKKNKLEHLIPLIAHLSFWRSNMNTYYKCQKALESM</sequence>
<dbReference type="EMBL" id="JAPFFF010000003">
    <property type="protein sequence ID" value="KAK8894524.1"/>
    <property type="molecule type" value="Genomic_DNA"/>
</dbReference>
<evidence type="ECO:0000313" key="1">
    <source>
        <dbReference type="EMBL" id="KAK8894524.1"/>
    </source>
</evidence>
<dbReference type="Proteomes" id="UP001470230">
    <property type="component" value="Unassembled WGS sequence"/>
</dbReference>
<comment type="caution">
    <text evidence="1">The sequence shown here is derived from an EMBL/GenBank/DDBJ whole genome shotgun (WGS) entry which is preliminary data.</text>
</comment>
<keyword evidence="2" id="KW-1185">Reference proteome</keyword>
<protein>
    <recommendedName>
        <fullName evidence="3">Spatacsin C-terminal domain-containing protein</fullName>
    </recommendedName>
</protein>